<comment type="catalytic activity">
    <reaction evidence="4">
        <text>(sulfur carrier)-H + L-cysteine = (sulfur carrier)-SH + L-alanine</text>
        <dbReference type="Rhea" id="RHEA:43892"/>
        <dbReference type="Rhea" id="RHEA-COMP:14737"/>
        <dbReference type="Rhea" id="RHEA-COMP:14739"/>
        <dbReference type="ChEBI" id="CHEBI:29917"/>
        <dbReference type="ChEBI" id="CHEBI:35235"/>
        <dbReference type="ChEBI" id="CHEBI:57972"/>
        <dbReference type="ChEBI" id="CHEBI:64428"/>
        <dbReference type="EC" id="2.8.1.7"/>
    </reaction>
</comment>
<gene>
    <name evidence="7" type="ORF">IQ247_15300</name>
</gene>
<reference evidence="7" key="1">
    <citation type="submission" date="2020-10" db="EMBL/GenBank/DDBJ databases">
        <authorList>
            <person name="Castelo-Branco R."/>
            <person name="Eusebio N."/>
            <person name="Adriana R."/>
            <person name="Vieira A."/>
            <person name="Brugerolle De Fraissinette N."/>
            <person name="Rezende De Castro R."/>
            <person name="Schneider M.P."/>
            <person name="Vasconcelos V."/>
            <person name="Leao P.N."/>
        </authorList>
    </citation>
    <scope>NUCLEOTIDE SEQUENCE</scope>
    <source>
        <strain evidence="7">LEGE 06105</strain>
    </source>
</reference>
<keyword evidence="7" id="KW-0032">Aminotransferase</keyword>
<sequence length="483" mass="54530">MAEVLALNEKVLQEVVGLPLRNDVDNFWEREIRPLFNLETLFFRVKTLDGNYVNYVNLDNGATTNPFAQLKQYVNEKLDSYGSVHRGSGQKSIITTQEYDSSRDVIRNFVGSSANNYVIFSKNTTEAINGAATLWAKRPGKILVSDIEHSSNLLPWVTRDEVVQYRTRPDGSVDLAEIENILQAHQSRSQTERIKLLTMTGASTITGYRPPIYELAALAHRYGVKMFADVCQLIQHEQVDMRADDDPSHLDFVAFSGHKMYAPYGTGVLLGPKEFFDDCYPYQIGGGNLPYITRNLEIKRFYTERAHDPGTPNAMGAIAIAKAIEIIESIGRKRIAEYEHSLVDYTFSRLRQIPGVRVHITGEDIAHVIPFDIDGFDGRLVAEILAQEYGIGVRAGAFCTYEYIRKLKNISDQRDLEIAAEVENGITRNIPTIIRASFAVYNTFTDCDRFLDAISQIARNKVEHYLSSYKQDKATGVWTVIES</sequence>
<dbReference type="InterPro" id="IPR015421">
    <property type="entry name" value="PyrdxlP-dep_Trfase_major"/>
</dbReference>
<protein>
    <submittedName>
        <fullName evidence="7">Aminotransferase class V-fold PLP-dependent enzyme</fullName>
    </submittedName>
</protein>
<evidence type="ECO:0000259" key="6">
    <source>
        <dbReference type="Pfam" id="PF00266"/>
    </source>
</evidence>
<organism evidence="7 8">
    <name type="scientific">Plectonema cf. radiosum LEGE 06105</name>
    <dbReference type="NCBI Taxonomy" id="945769"/>
    <lineage>
        <taxon>Bacteria</taxon>
        <taxon>Bacillati</taxon>
        <taxon>Cyanobacteriota</taxon>
        <taxon>Cyanophyceae</taxon>
        <taxon>Oscillatoriophycideae</taxon>
        <taxon>Oscillatoriales</taxon>
        <taxon>Microcoleaceae</taxon>
        <taxon>Plectonema</taxon>
    </lineage>
</organism>
<comment type="similarity">
    <text evidence="2">Belongs to the class-V pyridoxal-phosphate-dependent aminotransferase family. Csd subfamily.</text>
</comment>
<dbReference type="InterPro" id="IPR015422">
    <property type="entry name" value="PyrdxlP-dep_Trfase_small"/>
</dbReference>
<name>A0A8J7JUZ2_9CYAN</name>
<dbReference type="GO" id="GO:0031071">
    <property type="term" value="F:cysteine desulfurase activity"/>
    <property type="evidence" value="ECO:0007669"/>
    <property type="project" value="UniProtKB-EC"/>
</dbReference>
<evidence type="ECO:0000256" key="1">
    <source>
        <dbReference type="ARBA" id="ARBA00001933"/>
    </source>
</evidence>
<evidence type="ECO:0000256" key="3">
    <source>
        <dbReference type="ARBA" id="ARBA00022898"/>
    </source>
</evidence>
<comment type="caution">
    <text evidence="7">The sequence shown here is derived from an EMBL/GenBank/DDBJ whole genome shotgun (WGS) entry which is preliminary data.</text>
</comment>
<evidence type="ECO:0000256" key="2">
    <source>
        <dbReference type="ARBA" id="ARBA00010447"/>
    </source>
</evidence>
<dbReference type="SUPFAM" id="SSF53383">
    <property type="entry name" value="PLP-dependent transferases"/>
    <property type="match status" value="1"/>
</dbReference>
<dbReference type="PANTHER" id="PTHR43586:SF8">
    <property type="entry name" value="CYSTEINE DESULFURASE 1, CHLOROPLASTIC"/>
    <property type="match status" value="1"/>
</dbReference>
<keyword evidence="7" id="KW-0808">Transferase</keyword>
<dbReference type="InterPro" id="IPR000192">
    <property type="entry name" value="Aminotrans_V_dom"/>
</dbReference>
<dbReference type="PANTHER" id="PTHR43586">
    <property type="entry name" value="CYSTEINE DESULFURASE"/>
    <property type="match status" value="1"/>
</dbReference>
<dbReference type="Proteomes" id="UP000620559">
    <property type="component" value="Unassembled WGS sequence"/>
</dbReference>
<evidence type="ECO:0000313" key="7">
    <source>
        <dbReference type="EMBL" id="MBE9214015.1"/>
    </source>
</evidence>
<comment type="cofactor">
    <cofactor evidence="1 5">
        <name>pyridoxal 5'-phosphate</name>
        <dbReference type="ChEBI" id="CHEBI:597326"/>
    </cofactor>
</comment>
<evidence type="ECO:0000256" key="5">
    <source>
        <dbReference type="RuleBase" id="RU004504"/>
    </source>
</evidence>
<dbReference type="PROSITE" id="PS00595">
    <property type="entry name" value="AA_TRANSFER_CLASS_5"/>
    <property type="match status" value="1"/>
</dbReference>
<evidence type="ECO:0000256" key="4">
    <source>
        <dbReference type="ARBA" id="ARBA00050776"/>
    </source>
</evidence>
<keyword evidence="3" id="KW-0663">Pyridoxal phosphate</keyword>
<dbReference type="Gene3D" id="3.90.1150.10">
    <property type="entry name" value="Aspartate Aminotransferase, domain 1"/>
    <property type="match status" value="1"/>
</dbReference>
<keyword evidence="8" id="KW-1185">Reference proteome</keyword>
<dbReference type="AlphaFoldDB" id="A0A8J7JUZ2"/>
<dbReference type="RefSeq" id="WP_193921419.1">
    <property type="nucleotide sequence ID" value="NZ_JADEWL010000048.1"/>
</dbReference>
<dbReference type="GO" id="GO:0008483">
    <property type="term" value="F:transaminase activity"/>
    <property type="evidence" value="ECO:0007669"/>
    <property type="project" value="UniProtKB-KW"/>
</dbReference>
<dbReference type="Pfam" id="PF00266">
    <property type="entry name" value="Aminotran_5"/>
    <property type="match status" value="1"/>
</dbReference>
<dbReference type="EMBL" id="JADEWL010000048">
    <property type="protein sequence ID" value="MBE9214015.1"/>
    <property type="molecule type" value="Genomic_DNA"/>
</dbReference>
<feature type="domain" description="Aminotransferase class V" evidence="6">
    <location>
        <begin position="56"/>
        <end position="450"/>
    </location>
</feature>
<dbReference type="InterPro" id="IPR020578">
    <property type="entry name" value="Aminotrans_V_PyrdxlP_BS"/>
</dbReference>
<dbReference type="Gene3D" id="3.40.640.10">
    <property type="entry name" value="Type I PLP-dependent aspartate aminotransferase-like (Major domain)"/>
    <property type="match status" value="1"/>
</dbReference>
<dbReference type="InterPro" id="IPR015424">
    <property type="entry name" value="PyrdxlP-dep_Trfase"/>
</dbReference>
<proteinExistence type="inferred from homology"/>
<evidence type="ECO:0000313" key="8">
    <source>
        <dbReference type="Proteomes" id="UP000620559"/>
    </source>
</evidence>
<accession>A0A8J7JUZ2</accession>